<evidence type="ECO:0000256" key="2">
    <source>
        <dbReference type="ARBA" id="ARBA00022475"/>
    </source>
</evidence>
<proteinExistence type="predicted"/>
<keyword evidence="4 6" id="KW-1133">Transmembrane helix</keyword>
<dbReference type="EMBL" id="CAFBMF010000074">
    <property type="protein sequence ID" value="CAB4904688.1"/>
    <property type="molecule type" value="Genomic_DNA"/>
</dbReference>
<sequence length="181" mass="19532">MDNDIYGNSSLIDALSSMSRNTRSGLSLATALQISISHHPCDLFTQLHNLVSRGMALNTACHKILDDMSESAENADCMMALHVIALASEVGGDIARQLDCLIDTLLDRSQAKVERQTQAATATASIRLITWLPVVCGAWILSDSPAVRHVLLATPLGWACLTIGVGLNFAGRTWSKRMVRS</sequence>
<evidence type="ECO:0000313" key="9">
    <source>
        <dbReference type="EMBL" id="CAB4764636.1"/>
    </source>
</evidence>
<dbReference type="PANTHER" id="PTHR35007">
    <property type="entry name" value="INTEGRAL MEMBRANE PROTEIN-RELATED"/>
    <property type="match status" value="1"/>
</dbReference>
<dbReference type="InterPro" id="IPR018076">
    <property type="entry name" value="T2SS_GspF_dom"/>
</dbReference>
<dbReference type="EMBL" id="CAFBPS010000220">
    <property type="protein sequence ID" value="CAB5037813.1"/>
    <property type="molecule type" value="Genomic_DNA"/>
</dbReference>
<evidence type="ECO:0000313" key="10">
    <source>
        <dbReference type="EMBL" id="CAB4877430.1"/>
    </source>
</evidence>
<dbReference type="Pfam" id="PF00482">
    <property type="entry name" value="T2SSF"/>
    <property type="match status" value="1"/>
</dbReference>
<dbReference type="PANTHER" id="PTHR35007:SF4">
    <property type="entry name" value="CONSERVED TRANSMEMBRANE PROTEIN-RELATED"/>
    <property type="match status" value="1"/>
</dbReference>
<evidence type="ECO:0000256" key="6">
    <source>
        <dbReference type="SAM" id="Phobius"/>
    </source>
</evidence>
<organism evidence="10">
    <name type="scientific">freshwater metagenome</name>
    <dbReference type="NCBI Taxonomy" id="449393"/>
    <lineage>
        <taxon>unclassified sequences</taxon>
        <taxon>metagenomes</taxon>
        <taxon>ecological metagenomes</taxon>
    </lineage>
</organism>
<gene>
    <name evidence="8" type="ORF">UFOPK2658_00565</name>
    <name evidence="9" type="ORF">UFOPK2880_00361</name>
    <name evidence="10" type="ORF">UFOPK3304_01350</name>
    <name evidence="11" type="ORF">UFOPK3494_01131</name>
    <name evidence="12" type="ORF">UFOPK4134_01812</name>
</gene>
<dbReference type="EMBL" id="CAEZZP010000013">
    <property type="protein sequence ID" value="CAB4764636.1"/>
    <property type="molecule type" value="Genomic_DNA"/>
</dbReference>
<feature type="transmembrane region" description="Helical" evidence="6">
    <location>
        <begin position="119"/>
        <end position="141"/>
    </location>
</feature>
<dbReference type="EMBL" id="CAFBLJ010000079">
    <property type="protein sequence ID" value="CAB4877430.1"/>
    <property type="molecule type" value="Genomic_DNA"/>
</dbReference>
<keyword evidence="3 6" id="KW-0812">Transmembrane</keyword>
<evidence type="ECO:0000313" key="8">
    <source>
        <dbReference type="EMBL" id="CAB4713675.1"/>
    </source>
</evidence>
<dbReference type="EMBL" id="CAEZYH010000014">
    <property type="protein sequence ID" value="CAB4713675.1"/>
    <property type="molecule type" value="Genomic_DNA"/>
</dbReference>
<name>A0A6J7E8G7_9ZZZZ</name>
<keyword evidence="5 6" id="KW-0472">Membrane</keyword>
<feature type="domain" description="Type II secretion system protein GspF" evidence="7">
    <location>
        <begin position="15"/>
        <end position="140"/>
    </location>
</feature>
<evidence type="ECO:0000256" key="1">
    <source>
        <dbReference type="ARBA" id="ARBA00004651"/>
    </source>
</evidence>
<evidence type="ECO:0000256" key="4">
    <source>
        <dbReference type="ARBA" id="ARBA00022989"/>
    </source>
</evidence>
<accession>A0A6J7E8G7</accession>
<protein>
    <submittedName>
        <fullName evidence="10">Unannotated protein</fullName>
    </submittedName>
</protein>
<keyword evidence="2" id="KW-1003">Cell membrane</keyword>
<reference evidence="10" key="1">
    <citation type="submission" date="2020-05" db="EMBL/GenBank/DDBJ databases">
        <authorList>
            <person name="Chiriac C."/>
            <person name="Salcher M."/>
            <person name="Ghai R."/>
            <person name="Kavagutti S V."/>
        </authorList>
    </citation>
    <scope>NUCLEOTIDE SEQUENCE</scope>
</reference>
<comment type="subcellular location">
    <subcellularLocation>
        <location evidence="1">Cell membrane</location>
        <topology evidence="1">Multi-pass membrane protein</topology>
    </subcellularLocation>
</comment>
<feature type="transmembrane region" description="Helical" evidence="6">
    <location>
        <begin position="147"/>
        <end position="170"/>
    </location>
</feature>
<evidence type="ECO:0000313" key="12">
    <source>
        <dbReference type="EMBL" id="CAB5037813.1"/>
    </source>
</evidence>
<dbReference type="GO" id="GO:0005886">
    <property type="term" value="C:plasma membrane"/>
    <property type="evidence" value="ECO:0007669"/>
    <property type="project" value="UniProtKB-SubCell"/>
</dbReference>
<evidence type="ECO:0000256" key="5">
    <source>
        <dbReference type="ARBA" id="ARBA00023136"/>
    </source>
</evidence>
<dbReference type="AlphaFoldDB" id="A0A6J7E8G7"/>
<evidence type="ECO:0000259" key="7">
    <source>
        <dbReference type="Pfam" id="PF00482"/>
    </source>
</evidence>
<evidence type="ECO:0000313" key="11">
    <source>
        <dbReference type="EMBL" id="CAB4904688.1"/>
    </source>
</evidence>
<evidence type="ECO:0000256" key="3">
    <source>
        <dbReference type="ARBA" id="ARBA00022692"/>
    </source>
</evidence>